<dbReference type="EMBL" id="CP045699">
    <property type="protein sequence ID" value="QGA65666.1"/>
    <property type="molecule type" value="Genomic_DNA"/>
</dbReference>
<dbReference type="AlphaFoldDB" id="A0A5Q0THK0"/>
<feature type="chain" id="PRO_5024416189" evidence="1">
    <location>
        <begin position="20"/>
        <end position="207"/>
    </location>
</feature>
<sequence>MKRYGLLLLMFWVCLPVQAHPHSWISMKTKIVGSDGYITKLSMAWQMDPMTSAYALDGEDVSPAKIKKTLDALAYEAVSNMYQQHYLTQMLVGNKSIDFVKTSKGHYRLDGAKLTLMFDLTLQHPIPLSSSDIRLQVYEPTYYVDMEWQKASDVSLSEQLAKQCKTTLVQPHPTAKQISYAASIPIDVTGDPDLGNLFAQTIKLDCH</sequence>
<proteinExistence type="predicted"/>
<evidence type="ECO:0000313" key="3">
    <source>
        <dbReference type="Proteomes" id="UP000348942"/>
    </source>
</evidence>
<protein>
    <submittedName>
        <fullName evidence="2">DUF1007 family protein</fullName>
    </submittedName>
</protein>
<dbReference type="Pfam" id="PF06226">
    <property type="entry name" value="DUF1007"/>
    <property type="match status" value="1"/>
</dbReference>
<name>A0A5Q0THK0_9VIBR</name>
<dbReference type="InterPro" id="IPR010412">
    <property type="entry name" value="DUF1007"/>
</dbReference>
<evidence type="ECO:0000313" key="2">
    <source>
        <dbReference type="EMBL" id="QGA65666.1"/>
    </source>
</evidence>
<evidence type="ECO:0000256" key="1">
    <source>
        <dbReference type="SAM" id="SignalP"/>
    </source>
</evidence>
<gene>
    <name evidence="2" type="ORF">GFB47_09760</name>
</gene>
<feature type="signal peptide" evidence="1">
    <location>
        <begin position="1"/>
        <end position="19"/>
    </location>
</feature>
<dbReference type="InterPro" id="IPR016537">
    <property type="entry name" value="UCP008159_ABC"/>
</dbReference>
<keyword evidence="3" id="KW-1185">Reference proteome</keyword>
<organism evidence="2 3">
    <name type="scientific">Vibrio algicola</name>
    <dbReference type="NCBI Taxonomy" id="2662262"/>
    <lineage>
        <taxon>Bacteria</taxon>
        <taxon>Pseudomonadati</taxon>
        <taxon>Pseudomonadota</taxon>
        <taxon>Gammaproteobacteria</taxon>
        <taxon>Vibrionales</taxon>
        <taxon>Vibrionaceae</taxon>
        <taxon>Vibrio</taxon>
    </lineage>
</organism>
<dbReference type="RefSeq" id="WP_153447812.1">
    <property type="nucleotide sequence ID" value="NZ_CP045699.1"/>
</dbReference>
<reference evidence="2 3" key="1">
    <citation type="submission" date="2019-10" db="EMBL/GenBank/DDBJ databases">
        <title>Vibrio sp. nov., isolated from Coralline algae surface.</title>
        <authorList>
            <person name="Geng Y."/>
            <person name="Zhang X."/>
        </authorList>
    </citation>
    <scope>NUCLEOTIDE SEQUENCE [LARGE SCALE GENOMIC DNA]</scope>
    <source>
        <strain evidence="2 3">SM1977</strain>
    </source>
</reference>
<dbReference type="Proteomes" id="UP000348942">
    <property type="component" value="Chromosome 1"/>
</dbReference>
<keyword evidence="1" id="KW-0732">Signal</keyword>
<dbReference type="PIRSF" id="PIRSF008159">
    <property type="entry name" value="UCP008159_ABC"/>
    <property type="match status" value="1"/>
</dbReference>
<accession>A0A5Q0THK0</accession>